<reference evidence="1 2" key="1">
    <citation type="submission" date="2015-10" db="EMBL/GenBank/DDBJ databases">
        <title>Pseudomonas helleri sp. nov. and Pseudomonas weihenstephanensis sp. nov., isolated from raw cows milk.</title>
        <authorList>
            <person name="Von Neubeck M."/>
            <person name="Huptas C."/>
            <person name="Wenning M."/>
            <person name="Scherer S."/>
        </authorList>
    </citation>
    <scope>NUCLEOTIDE SEQUENCE [LARGE SCALE GENOMIC DNA]</scope>
    <source>
        <strain evidence="1 2">BSTT44</strain>
    </source>
</reference>
<protein>
    <submittedName>
        <fullName evidence="1">Uncharacterized protein</fullName>
    </submittedName>
</protein>
<comment type="caution">
    <text evidence="1">The sequence shown here is derived from an EMBL/GenBank/DDBJ whole genome shotgun (WGS) entry which is preliminary data.</text>
</comment>
<keyword evidence="2" id="KW-1185">Reference proteome</keyword>
<evidence type="ECO:0000313" key="2">
    <source>
        <dbReference type="Proteomes" id="UP000050342"/>
    </source>
</evidence>
<sequence>MQIQISGQYGDPKADGIFWPIQKKLNDCFKANISDGYFQTLSKLAIAFRVSGKAQNFDSKGSERMKYLKKDKCITIDLVFPIEQWVNTASEDLIKTITAGVLNCLNLMIDKSKILGELRDEKRLLSNISNALHDFEEHQLKTKASTVK</sequence>
<dbReference type="Proteomes" id="UP000050342">
    <property type="component" value="Unassembled WGS sequence"/>
</dbReference>
<gene>
    <name evidence="1" type="ORF">AQS70_22365</name>
</gene>
<evidence type="ECO:0000313" key="1">
    <source>
        <dbReference type="EMBL" id="KQB54235.1"/>
    </source>
</evidence>
<dbReference type="OrthoDB" id="7042055at2"/>
<dbReference type="EMBL" id="LLWH01000102">
    <property type="protein sequence ID" value="KQB54235.1"/>
    <property type="molecule type" value="Genomic_DNA"/>
</dbReference>
<dbReference type="AlphaFoldDB" id="A0A0Q0SQH7"/>
<accession>A0A0Q0SQH7</accession>
<dbReference type="RefSeq" id="WP_055102347.1">
    <property type="nucleotide sequence ID" value="NZ_LLWH01000102.1"/>
</dbReference>
<organism evidence="1 2">
    <name type="scientific">Pseudomonas endophytica</name>
    <dbReference type="NCBI Taxonomy" id="1563157"/>
    <lineage>
        <taxon>Bacteria</taxon>
        <taxon>Pseudomonadati</taxon>
        <taxon>Pseudomonadota</taxon>
        <taxon>Gammaproteobacteria</taxon>
        <taxon>Pseudomonadales</taxon>
        <taxon>Pseudomonadaceae</taxon>
        <taxon>Pseudomonas</taxon>
    </lineage>
</organism>
<proteinExistence type="predicted"/>
<name>A0A0Q0SQH7_9PSED</name>
<dbReference type="STRING" id="1563157.AQS70_22365"/>